<dbReference type="HOGENOM" id="CLU_042524_1_0_5"/>
<evidence type="ECO:0000313" key="2">
    <source>
        <dbReference type="EMBL" id="AHB47487.1"/>
    </source>
</evidence>
<dbReference type="SUPFAM" id="SSF53474">
    <property type="entry name" value="alpha/beta-Hydrolases"/>
    <property type="match status" value="1"/>
</dbReference>
<dbReference type="PANTHER" id="PTHR42972:SF8">
    <property type="entry name" value="POLYHYDROXYBUTYRATE DEPOLYMERASE"/>
    <property type="match status" value="1"/>
</dbReference>
<reference evidence="2 3" key="1">
    <citation type="journal article" date="2014" name="Genome Announc.">
        <title>Complete Genome Sequence of Hyphomicrobium nitrativorans Strain NL23, a Denitrifying Bacterium Isolated from Biofilm of a Methanol-Fed Denitrification System Treating Seawater at the Montreal Biodome.</title>
        <authorList>
            <person name="Martineau C."/>
            <person name="Villeneuve C."/>
            <person name="Mauffrey F."/>
            <person name="Villemur R."/>
        </authorList>
    </citation>
    <scope>NUCLEOTIDE SEQUENCE [LARGE SCALE GENOMIC DNA]</scope>
    <source>
        <strain evidence="2">NL23</strain>
    </source>
</reference>
<dbReference type="KEGG" id="hni:W911_02210"/>
<sequence>MIVPAIVRRTAVCLAAAALGFAAGCTEEKRPGLPALGADIEATSVSGISSGAYMAGQFQIAHSKVVIGAAIIAGGPYGCAQSVFSDMMMGPGVAFLNMPKAINGCMLNTLAPWGVPDVDRLARKTRSLAEAGRIDPIENLLDDRVYLFSGSNDRTVVPSIVKAAFDYYKLLGFSDDRLAFVSDIPAGHAFVTASEGLSCEVTGKPYIVDCDYDQAEAVLTHIYGPLKPRTETPGGTFVTFDQRPFFRGIAGHDMEDEGVAYVPADCAASTTCRIHIAFHGCAQNIAASGDAFIRETGYANWADANALVVLFPQASSSPMNPQGCWDWWGFTGRDYLTQDAAQITIVFRMIQHLAQPRGRGTAGAALSAASEHERG</sequence>
<feature type="signal peptide" evidence="1">
    <location>
        <begin position="1"/>
        <end position="22"/>
    </location>
</feature>
<proteinExistence type="predicted"/>
<dbReference type="RefSeq" id="WP_023785871.1">
    <property type="nucleotide sequence ID" value="NC_022997.1"/>
</dbReference>
<dbReference type="InterPro" id="IPR029058">
    <property type="entry name" value="AB_hydrolase_fold"/>
</dbReference>
<feature type="chain" id="PRO_5004740481" evidence="1">
    <location>
        <begin position="23"/>
        <end position="375"/>
    </location>
</feature>
<dbReference type="EMBL" id="CP006912">
    <property type="protein sequence ID" value="AHB47487.1"/>
    <property type="molecule type" value="Genomic_DNA"/>
</dbReference>
<evidence type="ECO:0000313" key="3">
    <source>
        <dbReference type="Proteomes" id="UP000018542"/>
    </source>
</evidence>
<keyword evidence="3" id="KW-1185">Reference proteome</keyword>
<dbReference type="OrthoDB" id="505233at2"/>
<dbReference type="PANTHER" id="PTHR42972">
    <property type="entry name" value="TOL-PAL SYSTEM PROTEIN TOLB"/>
    <property type="match status" value="1"/>
</dbReference>
<keyword evidence="1" id="KW-0732">Signal</keyword>
<organism evidence="2 3">
    <name type="scientific">Hyphomicrobium nitrativorans NL23</name>
    <dbReference type="NCBI Taxonomy" id="1029756"/>
    <lineage>
        <taxon>Bacteria</taxon>
        <taxon>Pseudomonadati</taxon>
        <taxon>Pseudomonadota</taxon>
        <taxon>Alphaproteobacteria</taxon>
        <taxon>Hyphomicrobiales</taxon>
        <taxon>Hyphomicrobiaceae</taxon>
        <taxon>Hyphomicrobium</taxon>
    </lineage>
</organism>
<dbReference type="Proteomes" id="UP000018542">
    <property type="component" value="Chromosome"/>
</dbReference>
<protein>
    <submittedName>
        <fullName evidence="2">Poly (3-hydroxybutyrate) depolymerase</fullName>
    </submittedName>
</protein>
<evidence type="ECO:0000256" key="1">
    <source>
        <dbReference type="SAM" id="SignalP"/>
    </source>
</evidence>
<name>V5SAM1_9HYPH</name>
<dbReference type="STRING" id="1029756.W911_02210"/>
<gene>
    <name evidence="2" type="ORF">W911_02210</name>
</gene>
<dbReference type="PATRIC" id="fig|1029756.8.peg.469"/>
<accession>V5SAM1</accession>
<dbReference type="AlphaFoldDB" id="V5SAM1"/>
<dbReference type="Gene3D" id="3.40.50.1820">
    <property type="entry name" value="alpha/beta hydrolase"/>
    <property type="match status" value="1"/>
</dbReference>